<evidence type="ECO:0000313" key="1">
    <source>
        <dbReference type="EMBL" id="KAK0719344.1"/>
    </source>
</evidence>
<evidence type="ECO:0000313" key="2">
    <source>
        <dbReference type="Proteomes" id="UP001172102"/>
    </source>
</evidence>
<keyword evidence="2" id="KW-1185">Reference proteome</keyword>
<organism evidence="1 2">
    <name type="scientific">Lasiosphaeris hirsuta</name>
    <dbReference type="NCBI Taxonomy" id="260670"/>
    <lineage>
        <taxon>Eukaryota</taxon>
        <taxon>Fungi</taxon>
        <taxon>Dikarya</taxon>
        <taxon>Ascomycota</taxon>
        <taxon>Pezizomycotina</taxon>
        <taxon>Sordariomycetes</taxon>
        <taxon>Sordariomycetidae</taxon>
        <taxon>Sordariales</taxon>
        <taxon>Lasiosphaeriaceae</taxon>
        <taxon>Lasiosphaeris</taxon>
    </lineage>
</organism>
<gene>
    <name evidence="1" type="ORF">B0H67DRAFT_150435</name>
</gene>
<dbReference type="Proteomes" id="UP001172102">
    <property type="component" value="Unassembled WGS sequence"/>
</dbReference>
<comment type="caution">
    <text evidence="1">The sequence shown here is derived from an EMBL/GenBank/DDBJ whole genome shotgun (WGS) entry which is preliminary data.</text>
</comment>
<accession>A0AA40DWV6</accession>
<dbReference type="EMBL" id="JAUKUA010000003">
    <property type="protein sequence ID" value="KAK0719344.1"/>
    <property type="molecule type" value="Genomic_DNA"/>
</dbReference>
<proteinExistence type="predicted"/>
<name>A0AA40DWV6_9PEZI</name>
<sequence>MLQVKKTAPATTGQMQQNNHQATRFNISLTDILVLENAHQLFQLFENIPRIRTRMLSRRASDSRAAIGASSGHLDTPLEWQEGKNAPAQLPCGHAYNLADEGPVNRLWDFLKAATIGESQTGGSPNTRHVSMFRGNMSVFGVCGKPGSPRRAVAAPLSLVITISTSNIDTYLRSPHRLGPEEPLLDGPGAMGEVLGVYSKLSPLEVGSTGTWHRYIAGGR</sequence>
<protein>
    <submittedName>
        <fullName evidence="1">Uncharacterized protein</fullName>
    </submittedName>
</protein>
<dbReference type="AlphaFoldDB" id="A0AA40DWV6"/>
<reference evidence="1" key="1">
    <citation type="submission" date="2023-06" db="EMBL/GenBank/DDBJ databases">
        <title>Genome-scale phylogeny and comparative genomics of the fungal order Sordariales.</title>
        <authorList>
            <consortium name="Lawrence Berkeley National Laboratory"/>
            <person name="Hensen N."/>
            <person name="Bonometti L."/>
            <person name="Westerberg I."/>
            <person name="Brannstrom I.O."/>
            <person name="Guillou S."/>
            <person name="Cros-Aarteil S."/>
            <person name="Calhoun S."/>
            <person name="Haridas S."/>
            <person name="Kuo A."/>
            <person name="Mondo S."/>
            <person name="Pangilinan J."/>
            <person name="Riley R."/>
            <person name="Labutti K."/>
            <person name="Andreopoulos B."/>
            <person name="Lipzen A."/>
            <person name="Chen C."/>
            <person name="Yanf M."/>
            <person name="Daum C."/>
            <person name="Ng V."/>
            <person name="Clum A."/>
            <person name="Steindorff A."/>
            <person name="Ohm R."/>
            <person name="Martin F."/>
            <person name="Silar P."/>
            <person name="Natvig D."/>
            <person name="Lalanne C."/>
            <person name="Gautier V."/>
            <person name="Ament-Velasquez S.L."/>
            <person name="Kruys A."/>
            <person name="Hutchinson M.I."/>
            <person name="Powell A.J."/>
            <person name="Barry K."/>
            <person name="Miller A.N."/>
            <person name="Grigoriev I.V."/>
            <person name="Debuchy R."/>
            <person name="Gladieux P."/>
            <person name="Thoren M.H."/>
            <person name="Johannesson H."/>
        </authorList>
    </citation>
    <scope>NUCLEOTIDE SEQUENCE</scope>
    <source>
        <strain evidence="1">SMH4607-1</strain>
    </source>
</reference>